<feature type="region of interest" description="Disordered" evidence="9">
    <location>
        <begin position="258"/>
        <end position="291"/>
    </location>
</feature>
<dbReference type="PROSITE" id="PS51184">
    <property type="entry name" value="JMJC"/>
    <property type="match status" value="1"/>
</dbReference>
<dbReference type="SUPFAM" id="SSF51197">
    <property type="entry name" value="Clavaminate synthase-like"/>
    <property type="match status" value="1"/>
</dbReference>
<evidence type="ECO:0000256" key="1">
    <source>
        <dbReference type="ARBA" id="ARBA00004123"/>
    </source>
</evidence>
<accession>A0AA43QFU1</accession>
<dbReference type="Pfam" id="PF08429">
    <property type="entry name" value="PLU-1"/>
    <property type="match status" value="1"/>
</dbReference>
<evidence type="ECO:0000259" key="11">
    <source>
        <dbReference type="PROSITE" id="PS51011"/>
    </source>
</evidence>
<dbReference type="GO" id="GO:0000785">
    <property type="term" value="C:chromatin"/>
    <property type="evidence" value="ECO:0007669"/>
    <property type="project" value="TreeGrafter"/>
</dbReference>
<evidence type="ECO:0000256" key="9">
    <source>
        <dbReference type="SAM" id="MobiDB-lite"/>
    </source>
</evidence>
<dbReference type="Pfam" id="PF02375">
    <property type="entry name" value="JmjN"/>
    <property type="match status" value="1"/>
</dbReference>
<dbReference type="SMART" id="SM00545">
    <property type="entry name" value="JmjN"/>
    <property type="match status" value="1"/>
</dbReference>
<feature type="compositionally biased region" description="Polar residues" evidence="9">
    <location>
        <begin position="1603"/>
        <end position="1613"/>
    </location>
</feature>
<dbReference type="SMART" id="SM00249">
    <property type="entry name" value="PHD"/>
    <property type="match status" value="2"/>
</dbReference>
<dbReference type="FunFam" id="2.60.120.650:FF:000014">
    <property type="entry name" value="PHD transcription factor (Rum1)"/>
    <property type="match status" value="1"/>
</dbReference>
<dbReference type="GO" id="GO:0008270">
    <property type="term" value="F:zinc ion binding"/>
    <property type="evidence" value="ECO:0007669"/>
    <property type="project" value="UniProtKB-KW"/>
</dbReference>
<dbReference type="InterPro" id="IPR013637">
    <property type="entry name" value="Lys_sp_deMease-like_dom"/>
</dbReference>
<dbReference type="PROSITE" id="PS01359">
    <property type="entry name" value="ZF_PHD_1"/>
    <property type="match status" value="1"/>
</dbReference>
<dbReference type="PANTHER" id="PTHR10694:SF33">
    <property type="entry name" value="LYSINE-SPECIFIC DEMETHYLASE 5"/>
    <property type="match status" value="1"/>
</dbReference>
<feature type="region of interest" description="Disordered" evidence="9">
    <location>
        <begin position="1484"/>
        <end position="1710"/>
    </location>
</feature>
<feature type="compositionally biased region" description="Basic and acidic residues" evidence="9">
    <location>
        <begin position="1672"/>
        <end position="1710"/>
    </location>
</feature>
<keyword evidence="7" id="KW-0539">Nucleus</keyword>
<dbReference type="PROSITE" id="PS50016">
    <property type="entry name" value="ZF_PHD_2"/>
    <property type="match status" value="2"/>
</dbReference>
<feature type="domain" description="PHD-type" evidence="10">
    <location>
        <begin position="1330"/>
        <end position="1379"/>
    </location>
</feature>
<evidence type="ECO:0000256" key="4">
    <source>
        <dbReference type="ARBA" id="ARBA00022771"/>
    </source>
</evidence>
<dbReference type="InterPro" id="IPR001965">
    <property type="entry name" value="Znf_PHD"/>
</dbReference>
<dbReference type="PROSITE" id="PS51011">
    <property type="entry name" value="ARID"/>
    <property type="match status" value="1"/>
</dbReference>
<keyword evidence="3" id="KW-0677">Repeat</keyword>
<dbReference type="FunFam" id="1.10.150.60:FF:000010">
    <property type="entry name" value="PHD transcription factor (Rum1)"/>
    <property type="match status" value="1"/>
</dbReference>
<feature type="region of interest" description="Disordered" evidence="9">
    <location>
        <begin position="995"/>
        <end position="1020"/>
    </location>
</feature>
<feature type="domain" description="PHD-type" evidence="10">
    <location>
        <begin position="463"/>
        <end position="513"/>
    </location>
</feature>
<keyword evidence="4 8" id="KW-0863">Zinc-finger</keyword>
<dbReference type="Gene3D" id="2.60.120.650">
    <property type="entry name" value="Cupin"/>
    <property type="match status" value="1"/>
</dbReference>
<keyword evidence="15" id="KW-1185">Reference proteome</keyword>
<dbReference type="InterPro" id="IPR019786">
    <property type="entry name" value="Zinc_finger_PHD-type_CS"/>
</dbReference>
<evidence type="ECO:0000259" key="13">
    <source>
        <dbReference type="PROSITE" id="PS51184"/>
    </source>
</evidence>
<sequence length="1710" mass="192886">MVAIPPNPVNIGGGLNALNFQAPFQVPSASAFNIDVPPPKNSMYTNYPPHIPLSQRRAPPLDLNTVERRGQPSAAREARRLRPHGLQEAPTFRPTEEDFKDPFQYIRQIRPEAEKYGICKIIPPDSWAPDFAINTERFFFKTRRQELNSVEGGTRTNLQYLDQLAKFHKQQGMNLNRFPSVDKRPLDLYKLKKAVECRGGFEKVCKLKKWAEIGRDLGYSGKIMSSLSTSLKNSYQKWLHPYEEYLKVAKPGVQQQLEFENGGPFTPSSGKQQMNGSQQGTPSFLPDSAPAVSASNALNASLEDMRSPQEEKPPVLEPPKPVVSSGFTPVNAGGFTPINVTPASFAHASASGTPRSEIGSFMSNGPSPFPSSSAPPPMSVNEHSFVAHMPNGHPPNPLKRTFSQDGANGSSSKDGTMSFDSTDSDERRTKRQKKAPTIVGSHMSQLRPTMSRMPSGQRNGKKGEVCEVCGTHDERSQFAICDGCDAGYHKNCLEPPARLSPLLDWHCPKCLVGTGDFGFEEGGVYSLRQFQDKAQHFKDTYFEPKMQYDPITETKKTVTEDDVEREFWRLVESPSEEVEVEYGADIHSTTHGSGFPTAEKNPSDPYAFDYWNLTALPYHPDSLFKHVNSEISGMTIPWLYVGMCFSTFCWHNEDHYGYSANYQHFGATKTWYGIPGADAERFEKAMQEAVPELFESQPDLLFQLVTLLPPDRLKKAGVNVYALDQRAGQFVITFPQAYHAGFNHGFNFNEAVNFAPEDWERYGEAGAQRLQDFRKQPCFSHDELLMTAAARDTTIKTAKWLSTALQRLLEREITQRKEFLHRHGEASGPHNCKISCVNEGEAACELQIEIVNKDVAEAEYQCTFCKAYSYLSSFRCDASGEVMCLLHAGIHNCCEASEEQRHRGSGHRLRYRFADDDLNALVQKVVERANQPENWQEKLSKALEEEERPSLKVLQALANEGDKIPWDLPGLEDLKSFVSKCNEWVEEAQNYITRKQQNRRKNERAWRKSKSAKAEEADEKEKELRKIDNITRLLSQAHELCFDCPQITTLTERSEAIADFQKNARDALAGANSRTTQELEELAESGKGFNVDVPEVEELEAFVKKQHWTDEANERQRNGGAEFKTLKEIKDFITRGVEAGLPDDDSHLVRLKGLQTSGESWEAKVQELIAMEVIHHPQLEALSAQATTLPITDDTRGKVDGILSKQREAQKQIQSLFERSQDPEVRNRPHYKEAREALDGLSLLNSKPSGTMDLENAIKKHENWMRRGKKLFGKANAPLHILQSHLNYVRDHNSFCFDLSDKPRMPVEPATRENSPVDGEEMAGIRSEKNVFCMCRQPEAGTMLECELCLEWYHGKCLKIARGKVKEDDKYNCPICDYRVKIPRDAARPKLEDLIQWQDEMPELPFQPEEEDVLEEIINVAQAFRDFLRPQINPMMTNPEEVTTQRFYLRKIEGAEILLGFETNFFRQEVHKWAPVTAEAPPVLEQSLSTRKPRPTKQQKLMQQHGVNSPEELPLQFRTKPYNINKARKDSDTKIQPAPGKRPMSSHSTSTDNSSNPNNQASRVPPPISTAHDDSSYPAHFPLPSTHTTHSASASPHFATSPYFSNNSGTHPQSPFGDHRSPLSATHPNLSAGLFDTSNESPFEHPHARLESTPPRQADYLDSTSPRTGDATVDRMFSEFVSHPEDEANQHSEVAEALEDRGREHQIEGE</sequence>
<dbReference type="InterPro" id="IPR011011">
    <property type="entry name" value="Znf_FYVE_PHD"/>
</dbReference>
<dbReference type="Pfam" id="PF02373">
    <property type="entry name" value="JmjC"/>
    <property type="match status" value="1"/>
</dbReference>
<evidence type="ECO:0000256" key="7">
    <source>
        <dbReference type="ARBA" id="ARBA00023242"/>
    </source>
</evidence>
<gene>
    <name evidence="14" type="ORF">OHK93_003946</name>
</gene>
<dbReference type="Gene3D" id="1.10.150.60">
    <property type="entry name" value="ARID DNA-binding domain"/>
    <property type="match status" value="1"/>
</dbReference>
<dbReference type="InterPro" id="IPR036431">
    <property type="entry name" value="ARID_dom_sf"/>
</dbReference>
<feature type="compositionally biased region" description="Basic and acidic residues" evidence="9">
    <location>
        <begin position="303"/>
        <end position="314"/>
    </location>
</feature>
<keyword evidence="5" id="KW-0862">Zinc</keyword>
<feature type="compositionally biased region" description="Low complexity" evidence="9">
    <location>
        <begin position="1584"/>
        <end position="1602"/>
    </location>
</feature>
<evidence type="ECO:0000256" key="2">
    <source>
        <dbReference type="ARBA" id="ARBA00022723"/>
    </source>
</evidence>
<comment type="caution">
    <text evidence="14">The sequence shown here is derived from an EMBL/GenBank/DDBJ whole genome shotgun (WGS) entry which is preliminary data.</text>
</comment>
<dbReference type="PANTHER" id="PTHR10694">
    <property type="entry name" value="LYSINE-SPECIFIC DEMETHYLASE"/>
    <property type="match status" value="1"/>
</dbReference>
<dbReference type="PROSITE" id="PS51183">
    <property type="entry name" value="JMJN"/>
    <property type="match status" value="1"/>
</dbReference>
<dbReference type="GO" id="GO:0006355">
    <property type="term" value="P:regulation of DNA-templated transcription"/>
    <property type="evidence" value="ECO:0007669"/>
    <property type="project" value="TreeGrafter"/>
</dbReference>
<evidence type="ECO:0000259" key="12">
    <source>
        <dbReference type="PROSITE" id="PS51183"/>
    </source>
</evidence>
<dbReference type="SUPFAM" id="SSF46774">
    <property type="entry name" value="ARID-like"/>
    <property type="match status" value="1"/>
</dbReference>
<dbReference type="GO" id="GO:0034647">
    <property type="term" value="F:histone H3K4me/H3K4me2/H3K4me3 demethylase activity"/>
    <property type="evidence" value="ECO:0007669"/>
    <property type="project" value="TreeGrafter"/>
</dbReference>
<name>A0AA43QFU1_9LECA</name>
<feature type="region of interest" description="Disordered" evidence="9">
    <location>
        <begin position="346"/>
        <end position="461"/>
    </location>
</feature>
<evidence type="ECO:0000256" key="5">
    <source>
        <dbReference type="ARBA" id="ARBA00022833"/>
    </source>
</evidence>
<feature type="compositionally biased region" description="Polar residues" evidence="9">
    <location>
        <begin position="401"/>
        <end position="421"/>
    </location>
</feature>
<dbReference type="Pfam" id="PF02928">
    <property type="entry name" value="zf-C5HC2"/>
    <property type="match status" value="1"/>
</dbReference>
<feature type="domain" description="ARID" evidence="11">
    <location>
        <begin position="154"/>
        <end position="247"/>
    </location>
</feature>
<dbReference type="InterPro" id="IPR013083">
    <property type="entry name" value="Znf_RING/FYVE/PHD"/>
</dbReference>
<dbReference type="CDD" id="cd16100">
    <property type="entry name" value="ARID"/>
    <property type="match status" value="1"/>
</dbReference>
<dbReference type="SMART" id="SM00501">
    <property type="entry name" value="BRIGHT"/>
    <property type="match status" value="1"/>
</dbReference>
<evidence type="ECO:0000313" key="14">
    <source>
        <dbReference type="EMBL" id="MDI1485757.1"/>
    </source>
</evidence>
<dbReference type="SUPFAM" id="SSF57903">
    <property type="entry name" value="FYVE/PHD zinc finger"/>
    <property type="match status" value="2"/>
</dbReference>
<evidence type="ECO:0000256" key="6">
    <source>
        <dbReference type="ARBA" id="ARBA00023004"/>
    </source>
</evidence>
<evidence type="ECO:0000313" key="15">
    <source>
        <dbReference type="Proteomes" id="UP001161017"/>
    </source>
</evidence>
<feature type="compositionally biased region" description="Polar residues" evidence="9">
    <location>
        <begin position="442"/>
        <end position="458"/>
    </location>
</feature>
<dbReference type="InterPro" id="IPR003347">
    <property type="entry name" value="JmjC_dom"/>
</dbReference>
<dbReference type="CDD" id="cd15518">
    <property type="entry name" value="PHD_Ecm5p_Lid2p_like"/>
    <property type="match status" value="1"/>
</dbReference>
<feature type="compositionally biased region" description="Polar residues" evidence="9">
    <location>
        <begin position="1498"/>
        <end position="1507"/>
    </location>
</feature>
<dbReference type="InterPro" id="IPR019787">
    <property type="entry name" value="Znf_PHD-finger"/>
</dbReference>
<feature type="region of interest" description="Disordered" evidence="9">
    <location>
        <begin position="303"/>
        <end position="323"/>
    </location>
</feature>
<keyword evidence="2" id="KW-0479">Metal-binding</keyword>
<feature type="compositionally biased region" description="Pro residues" evidence="9">
    <location>
        <begin position="367"/>
        <end position="378"/>
    </location>
</feature>
<dbReference type="SMART" id="SM01014">
    <property type="entry name" value="ARID"/>
    <property type="match status" value="1"/>
</dbReference>
<keyword evidence="6" id="KW-0408">Iron</keyword>
<evidence type="ECO:0000256" key="8">
    <source>
        <dbReference type="PROSITE-ProRule" id="PRU00146"/>
    </source>
</evidence>
<dbReference type="InterPro" id="IPR001606">
    <property type="entry name" value="ARID_dom"/>
</dbReference>
<evidence type="ECO:0000256" key="3">
    <source>
        <dbReference type="ARBA" id="ARBA00022737"/>
    </source>
</evidence>
<evidence type="ECO:0008006" key="16">
    <source>
        <dbReference type="Google" id="ProtNLM"/>
    </source>
</evidence>
<dbReference type="GO" id="GO:0005634">
    <property type="term" value="C:nucleus"/>
    <property type="evidence" value="ECO:0007669"/>
    <property type="project" value="UniProtKB-SubCell"/>
</dbReference>
<dbReference type="Proteomes" id="UP001161017">
    <property type="component" value="Unassembled WGS sequence"/>
</dbReference>
<dbReference type="SMART" id="SM00558">
    <property type="entry name" value="JmjC"/>
    <property type="match status" value="1"/>
</dbReference>
<dbReference type="EMBL" id="JAPUFD010000002">
    <property type="protein sequence ID" value="MDI1485757.1"/>
    <property type="molecule type" value="Genomic_DNA"/>
</dbReference>
<feature type="domain" description="JmjC" evidence="13">
    <location>
        <begin position="605"/>
        <end position="771"/>
    </location>
</feature>
<dbReference type="InterPro" id="IPR003349">
    <property type="entry name" value="JmjN"/>
</dbReference>
<proteinExistence type="predicted"/>
<protein>
    <recommendedName>
        <fullName evidence="16">[Histone H3]-trimethyl-L-lysine(4) demethylase</fullName>
    </recommendedName>
</protein>
<comment type="subcellular location">
    <subcellularLocation>
        <location evidence="1">Nucleus</location>
    </subcellularLocation>
</comment>
<dbReference type="Pfam" id="PF00628">
    <property type="entry name" value="PHD"/>
    <property type="match status" value="2"/>
</dbReference>
<dbReference type="Gene3D" id="3.30.40.10">
    <property type="entry name" value="Zinc/RING finger domain, C3HC4 (zinc finger)"/>
    <property type="match status" value="2"/>
</dbReference>
<dbReference type="InterPro" id="IPR004198">
    <property type="entry name" value="Znf_C5HC2"/>
</dbReference>
<feature type="compositionally biased region" description="Polar residues" evidence="9">
    <location>
        <begin position="266"/>
        <end position="282"/>
    </location>
</feature>
<organism evidence="14 15">
    <name type="scientific">Ramalina farinacea</name>
    <dbReference type="NCBI Taxonomy" id="258253"/>
    <lineage>
        <taxon>Eukaryota</taxon>
        <taxon>Fungi</taxon>
        <taxon>Dikarya</taxon>
        <taxon>Ascomycota</taxon>
        <taxon>Pezizomycotina</taxon>
        <taxon>Lecanoromycetes</taxon>
        <taxon>OSLEUM clade</taxon>
        <taxon>Lecanoromycetidae</taxon>
        <taxon>Lecanorales</taxon>
        <taxon>Lecanorineae</taxon>
        <taxon>Ramalinaceae</taxon>
        <taxon>Ramalina</taxon>
    </lineage>
</organism>
<evidence type="ECO:0000259" key="10">
    <source>
        <dbReference type="PROSITE" id="PS50016"/>
    </source>
</evidence>
<feature type="domain" description="JmjN" evidence="12">
    <location>
        <begin position="89"/>
        <end position="130"/>
    </location>
</feature>
<dbReference type="GO" id="GO:0003677">
    <property type="term" value="F:DNA binding"/>
    <property type="evidence" value="ECO:0007669"/>
    <property type="project" value="InterPro"/>
</dbReference>
<feature type="compositionally biased region" description="Basic residues" evidence="9">
    <location>
        <begin position="996"/>
        <end position="1011"/>
    </location>
</feature>
<dbReference type="Pfam" id="PF01388">
    <property type="entry name" value="ARID"/>
    <property type="match status" value="1"/>
</dbReference>
<reference evidence="14" key="1">
    <citation type="journal article" date="2023" name="Genome Biol. Evol.">
        <title>First Whole Genome Sequence and Flow Cytometry Genome Size Data for the Lichen-Forming Fungus Ramalina farinacea (Ascomycota).</title>
        <authorList>
            <person name="Llewellyn T."/>
            <person name="Mian S."/>
            <person name="Hill R."/>
            <person name="Leitch I.J."/>
            <person name="Gaya E."/>
        </authorList>
    </citation>
    <scope>NUCLEOTIDE SEQUENCE</scope>
    <source>
        <strain evidence="14">LIQ254RAFAR</strain>
    </source>
</reference>
<feature type="compositionally biased region" description="Low complexity" evidence="9">
    <location>
        <begin position="1545"/>
        <end position="1559"/>
    </location>
</feature>